<feature type="transmembrane region" description="Helical" evidence="5">
    <location>
        <begin position="250"/>
        <end position="267"/>
    </location>
</feature>
<evidence type="ECO:0000256" key="2">
    <source>
        <dbReference type="ARBA" id="ARBA00022692"/>
    </source>
</evidence>
<evidence type="ECO:0000313" key="7">
    <source>
        <dbReference type="EMBL" id="PVV03387.1"/>
    </source>
</evidence>
<name>A0A2T9ZFT0_9FUNG</name>
<dbReference type="InterPro" id="IPR052185">
    <property type="entry name" value="IPC_Synthase-Related"/>
</dbReference>
<dbReference type="EMBL" id="MBFS01000240">
    <property type="protein sequence ID" value="PVV03387.1"/>
    <property type="molecule type" value="Genomic_DNA"/>
</dbReference>
<feature type="transmembrane region" description="Helical" evidence="5">
    <location>
        <begin position="314"/>
        <end position="333"/>
    </location>
</feature>
<feature type="transmembrane region" description="Helical" evidence="5">
    <location>
        <begin position="20"/>
        <end position="48"/>
    </location>
</feature>
<evidence type="ECO:0000256" key="4">
    <source>
        <dbReference type="ARBA" id="ARBA00023136"/>
    </source>
</evidence>
<accession>A0A2T9ZFT0</accession>
<keyword evidence="8" id="KW-1185">Reference proteome</keyword>
<gene>
    <name evidence="7" type="ORF">BB560_002121</name>
</gene>
<evidence type="ECO:0000256" key="3">
    <source>
        <dbReference type="ARBA" id="ARBA00022989"/>
    </source>
</evidence>
<dbReference type="Proteomes" id="UP000245609">
    <property type="component" value="Unassembled WGS sequence"/>
</dbReference>
<evidence type="ECO:0000313" key="8">
    <source>
        <dbReference type="Proteomes" id="UP000245609"/>
    </source>
</evidence>
<organism evidence="7 8">
    <name type="scientific">Smittium megazygosporum</name>
    <dbReference type="NCBI Taxonomy" id="133381"/>
    <lineage>
        <taxon>Eukaryota</taxon>
        <taxon>Fungi</taxon>
        <taxon>Fungi incertae sedis</taxon>
        <taxon>Zoopagomycota</taxon>
        <taxon>Kickxellomycotina</taxon>
        <taxon>Harpellomycetes</taxon>
        <taxon>Harpellales</taxon>
        <taxon>Legeriomycetaceae</taxon>
        <taxon>Smittium</taxon>
    </lineage>
</organism>
<dbReference type="AlphaFoldDB" id="A0A2T9ZFT0"/>
<dbReference type="OrthoDB" id="2566866at2759"/>
<proteinExistence type="predicted"/>
<comment type="subcellular location">
    <subcellularLocation>
        <location evidence="1">Membrane</location>
        <topology evidence="1">Multi-pass membrane protein</topology>
    </subcellularLocation>
</comment>
<feature type="domain" description="Inositolphosphotransferase Aur1/Ipt1" evidence="6">
    <location>
        <begin position="161"/>
        <end position="260"/>
    </location>
</feature>
<reference evidence="7 8" key="1">
    <citation type="journal article" date="2018" name="MBio">
        <title>Comparative Genomics Reveals the Core Gene Toolbox for the Fungus-Insect Symbiosis.</title>
        <authorList>
            <person name="Wang Y."/>
            <person name="Stata M."/>
            <person name="Wang W."/>
            <person name="Stajich J.E."/>
            <person name="White M.M."/>
            <person name="Moncalvo J.M."/>
        </authorList>
    </citation>
    <scope>NUCLEOTIDE SEQUENCE [LARGE SCALE GENOMIC DNA]</scope>
    <source>
        <strain evidence="7 8">SC-DP-2</strain>
    </source>
</reference>
<feature type="transmembrane region" description="Helical" evidence="5">
    <location>
        <begin position="287"/>
        <end position="308"/>
    </location>
</feature>
<keyword evidence="3 5" id="KW-1133">Transmembrane helix</keyword>
<dbReference type="GO" id="GO:0016020">
    <property type="term" value="C:membrane"/>
    <property type="evidence" value="ECO:0007669"/>
    <property type="project" value="UniProtKB-SubCell"/>
</dbReference>
<comment type="caution">
    <text evidence="7">The sequence shown here is derived from an EMBL/GenBank/DDBJ whole genome shotgun (WGS) entry which is preliminary data.</text>
</comment>
<keyword evidence="4 5" id="KW-0472">Membrane</keyword>
<dbReference type="Pfam" id="PF14378">
    <property type="entry name" value="PAP2_3"/>
    <property type="match status" value="1"/>
</dbReference>
<dbReference type="PANTHER" id="PTHR31310:SF7">
    <property type="entry name" value="PA-PHOSPHATASE RELATED-FAMILY PROTEIN DDB_G0268928"/>
    <property type="match status" value="1"/>
</dbReference>
<feature type="transmembrane region" description="Helical" evidence="5">
    <location>
        <begin position="96"/>
        <end position="119"/>
    </location>
</feature>
<sequence length="348" mass="40026">MLSHLKDIKLMWLSQPRKKLLLFMAFEIFLIVCAICSNFVSTVIVNIIHSFDSLKATALQNALLIVKSEKYLGVFFEESLQAWHISKLGALRFWNAYYAFAHPFFAITTLILLLLRAIWYSLSRKSWILVNQSDSPPPFYNPSTKEKSFFSLKFSMSSLSPVEQYVFIRSIYLTSIGISLFSFILAPTMPPRLLNDCSFKNLDNNLLGACIPDYRFIDTIGTKGSIFFTWSDPGVQSFANPYASLPSQHALVAFWVALIWFLLIGLLKYYSPSYSFASKSSYFFAKFIRYSVFIYPLITTYCIFVTANHFLIDVVFGILCLLLGYTIIIIYYAKFRPQPRKTDEELPL</sequence>
<evidence type="ECO:0000256" key="5">
    <source>
        <dbReference type="SAM" id="Phobius"/>
    </source>
</evidence>
<keyword evidence="2 5" id="KW-0812">Transmembrane</keyword>
<dbReference type="PANTHER" id="PTHR31310">
    <property type="match status" value="1"/>
</dbReference>
<evidence type="ECO:0000259" key="6">
    <source>
        <dbReference type="Pfam" id="PF14378"/>
    </source>
</evidence>
<protein>
    <recommendedName>
        <fullName evidence="6">Inositolphosphotransferase Aur1/Ipt1 domain-containing protein</fullName>
    </recommendedName>
</protein>
<dbReference type="InterPro" id="IPR026841">
    <property type="entry name" value="Aur1/Ipt1"/>
</dbReference>
<evidence type="ECO:0000256" key="1">
    <source>
        <dbReference type="ARBA" id="ARBA00004141"/>
    </source>
</evidence>
<feature type="transmembrane region" description="Helical" evidence="5">
    <location>
        <begin position="166"/>
        <end position="186"/>
    </location>
</feature>